<evidence type="ECO:0000313" key="6">
    <source>
        <dbReference type="Proteomes" id="UP000272729"/>
    </source>
</evidence>
<dbReference type="Proteomes" id="UP000272729">
    <property type="component" value="Unassembled WGS sequence"/>
</dbReference>
<keyword evidence="3" id="KW-0804">Transcription</keyword>
<evidence type="ECO:0000256" key="1">
    <source>
        <dbReference type="ARBA" id="ARBA00023015"/>
    </source>
</evidence>
<dbReference type="InterPro" id="IPR036390">
    <property type="entry name" value="WH_DNA-bd_sf"/>
</dbReference>
<keyword evidence="2" id="KW-0238">DNA-binding</keyword>
<dbReference type="OrthoDB" id="9792527at2"/>
<sequence length="220" mass="23862">MVTVHLKRRYGDGCGVAQALDVVGERWALLIVRDLLLGPKRFTDLQAGLPGAGPNILAQRLRDLESTGVVRRRTLPPPAGSKVYELTEWGAELDPIVTALGLWGVRSPVLPLEGEVGADSIMLNLRACFTPSESRRWTADYEIHIGRDRFTMRVVEGELVETVRGQVVGTPDAEIEADPETLDGLMLGKQTVAEAIDAGCLRVTGSLHATQLLFDATLIA</sequence>
<gene>
    <name evidence="5" type="ORF">DFJ66_2329</name>
</gene>
<dbReference type="InterPro" id="IPR036527">
    <property type="entry name" value="SCP2_sterol-bd_dom_sf"/>
</dbReference>
<dbReference type="Gene3D" id="3.30.1050.10">
    <property type="entry name" value="SCP2 sterol-binding domain"/>
    <property type="match status" value="1"/>
</dbReference>
<reference evidence="5 6" key="1">
    <citation type="submission" date="2018-10" db="EMBL/GenBank/DDBJ databases">
        <title>Sequencing the genomes of 1000 actinobacteria strains.</title>
        <authorList>
            <person name="Klenk H.-P."/>
        </authorList>
    </citation>
    <scope>NUCLEOTIDE SEQUENCE [LARGE SCALE GENOMIC DNA]</scope>
    <source>
        <strain evidence="5 6">DSM 43911</strain>
    </source>
</reference>
<dbReference type="Pfam" id="PF01638">
    <property type="entry name" value="HxlR"/>
    <property type="match status" value="1"/>
</dbReference>
<organism evidence="5 6">
    <name type="scientific">Saccharothrix variisporea</name>
    <dbReference type="NCBI Taxonomy" id="543527"/>
    <lineage>
        <taxon>Bacteria</taxon>
        <taxon>Bacillati</taxon>
        <taxon>Actinomycetota</taxon>
        <taxon>Actinomycetes</taxon>
        <taxon>Pseudonocardiales</taxon>
        <taxon>Pseudonocardiaceae</taxon>
        <taxon>Saccharothrix</taxon>
    </lineage>
</organism>
<evidence type="ECO:0000256" key="3">
    <source>
        <dbReference type="ARBA" id="ARBA00023163"/>
    </source>
</evidence>
<dbReference type="SUPFAM" id="SSF55718">
    <property type="entry name" value="SCP-like"/>
    <property type="match status" value="1"/>
</dbReference>
<dbReference type="PANTHER" id="PTHR33204:SF18">
    <property type="entry name" value="TRANSCRIPTIONAL REGULATORY PROTEIN"/>
    <property type="match status" value="1"/>
</dbReference>
<dbReference type="AlphaFoldDB" id="A0A495X8E3"/>
<keyword evidence="6" id="KW-1185">Reference proteome</keyword>
<dbReference type="RefSeq" id="WP_121220647.1">
    <property type="nucleotide sequence ID" value="NZ_JBIUBA010000035.1"/>
</dbReference>
<keyword evidence="1" id="KW-0805">Transcription regulation</keyword>
<evidence type="ECO:0000256" key="2">
    <source>
        <dbReference type="ARBA" id="ARBA00023125"/>
    </source>
</evidence>
<comment type="caution">
    <text evidence="5">The sequence shown here is derived from an EMBL/GenBank/DDBJ whole genome shotgun (WGS) entry which is preliminary data.</text>
</comment>
<feature type="domain" description="HTH hxlR-type" evidence="4">
    <location>
        <begin position="14"/>
        <end position="112"/>
    </location>
</feature>
<proteinExistence type="predicted"/>
<accession>A0A495X8E3</accession>
<dbReference type="InterPro" id="IPR036388">
    <property type="entry name" value="WH-like_DNA-bd_sf"/>
</dbReference>
<name>A0A495X8E3_9PSEU</name>
<dbReference type="Gene3D" id="1.10.10.10">
    <property type="entry name" value="Winged helix-like DNA-binding domain superfamily/Winged helix DNA-binding domain"/>
    <property type="match status" value="1"/>
</dbReference>
<evidence type="ECO:0000313" key="5">
    <source>
        <dbReference type="EMBL" id="RKT69134.1"/>
    </source>
</evidence>
<protein>
    <submittedName>
        <fullName evidence="5">HxlR family transcriptional regulator</fullName>
    </submittedName>
</protein>
<dbReference type="PROSITE" id="PS51118">
    <property type="entry name" value="HTH_HXLR"/>
    <property type="match status" value="1"/>
</dbReference>
<dbReference type="PANTHER" id="PTHR33204">
    <property type="entry name" value="TRANSCRIPTIONAL REGULATOR, MARR FAMILY"/>
    <property type="match status" value="1"/>
</dbReference>
<dbReference type="GO" id="GO:0003677">
    <property type="term" value="F:DNA binding"/>
    <property type="evidence" value="ECO:0007669"/>
    <property type="project" value="UniProtKB-KW"/>
</dbReference>
<dbReference type="InterPro" id="IPR002577">
    <property type="entry name" value="HTH_HxlR"/>
</dbReference>
<evidence type="ECO:0000259" key="4">
    <source>
        <dbReference type="PROSITE" id="PS51118"/>
    </source>
</evidence>
<dbReference type="SUPFAM" id="SSF46785">
    <property type="entry name" value="Winged helix' DNA-binding domain"/>
    <property type="match status" value="1"/>
</dbReference>
<dbReference type="EMBL" id="RBXR01000001">
    <property type="protein sequence ID" value="RKT69134.1"/>
    <property type="molecule type" value="Genomic_DNA"/>
</dbReference>